<dbReference type="InterPro" id="IPR058789">
    <property type="entry name" value="ApnL_C"/>
</dbReference>
<comment type="caution">
    <text evidence="4">The sequence shown here is derived from an EMBL/GenBank/DDBJ whole genome shotgun (WGS) entry which is preliminary data.</text>
</comment>
<organism evidence="4 5">
    <name type="scientific">Tepidamorphus gemmatus</name>
    <dbReference type="NCBI Taxonomy" id="747076"/>
    <lineage>
        <taxon>Bacteria</taxon>
        <taxon>Pseudomonadati</taxon>
        <taxon>Pseudomonadota</taxon>
        <taxon>Alphaproteobacteria</taxon>
        <taxon>Hyphomicrobiales</taxon>
        <taxon>Tepidamorphaceae</taxon>
        <taxon>Tepidamorphus</taxon>
    </lineage>
</organism>
<gene>
    <name evidence="4" type="ORF">EDC22_101331</name>
</gene>
<evidence type="ECO:0000313" key="4">
    <source>
        <dbReference type="EMBL" id="TCT13464.1"/>
    </source>
</evidence>
<proteinExistence type="predicted"/>
<dbReference type="OrthoDB" id="931854at2"/>
<dbReference type="AlphaFoldDB" id="A0A4R3MJA0"/>
<evidence type="ECO:0000259" key="1">
    <source>
        <dbReference type="Pfam" id="PF25837"/>
    </source>
</evidence>
<dbReference type="Pfam" id="PF25839">
    <property type="entry name" value="Apionate_lact_C"/>
    <property type="match status" value="1"/>
</dbReference>
<dbReference type="Pfam" id="PF25838">
    <property type="entry name" value="Apionate_lact_M"/>
    <property type="match status" value="1"/>
</dbReference>
<evidence type="ECO:0000313" key="5">
    <source>
        <dbReference type="Proteomes" id="UP000295678"/>
    </source>
</evidence>
<name>A0A4R3MJA0_9HYPH</name>
<dbReference type="InterPro" id="IPR058788">
    <property type="entry name" value="ApnL_N"/>
</dbReference>
<reference evidence="4 5" key="1">
    <citation type="submission" date="2019-03" db="EMBL/GenBank/DDBJ databases">
        <title>Genomic Encyclopedia of Type Strains, Phase IV (KMG-IV): sequencing the most valuable type-strain genomes for metagenomic binning, comparative biology and taxonomic classification.</title>
        <authorList>
            <person name="Goeker M."/>
        </authorList>
    </citation>
    <scope>NUCLEOTIDE SEQUENCE [LARGE SCALE GENOMIC DNA]</scope>
    <source>
        <strain evidence="4 5">DSM 19345</strain>
    </source>
</reference>
<dbReference type="Pfam" id="PF25837">
    <property type="entry name" value="Apionate_lact_N"/>
    <property type="match status" value="1"/>
</dbReference>
<feature type="domain" description="D-apionate lactonase N-terminal" evidence="1">
    <location>
        <begin position="8"/>
        <end position="233"/>
    </location>
</feature>
<protein>
    <submittedName>
        <fullName evidence="4">Uncharacterized protein</fullName>
    </submittedName>
</protein>
<keyword evidence="5" id="KW-1185">Reference proteome</keyword>
<evidence type="ECO:0000259" key="3">
    <source>
        <dbReference type="Pfam" id="PF25839"/>
    </source>
</evidence>
<accession>A0A4R3MJA0</accession>
<dbReference type="Proteomes" id="UP000295678">
    <property type="component" value="Unassembled WGS sequence"/>
</dbReference>
<dbReference type="RefSeq" id="WP_132804852.1">
    <property type="nucleotide sequence ID" value="NZ_SMAK01000001.1"/>
</dbReference>
<dbReference type="InterPro" id="IPR058787">
    <property type="entry name" value="ApnL_M"/>
</dbReference>
<evidence type="ECO:0000259" key="2">
    <source>
        <dbReference type="Pfam" id="PF25838"/>
    </source>
</evidence>
<dbReference type="EMBL" id="SMAK01000001">
    <property type="protein sequence ID" value="TCT13464.1"/>
    <property type="molecule type" value="Genomic_DNA"/>
</dbReference>
<feature type="domain" description="D-apionate lactonase C-terminal" evidence="3">
    <location>
        <begin position="579"/>
        <end position="656"/>
    </location>
</feature>
<sequence>MTPSRSIKLFGTEQPVGATTVLSAGALRATLEAGNLRYITVAGKEALRAIAFLVRDRNWGTYNADISNLSIAQDQDGFEVTYDAVCKDASQALAYSARIVGRPDGTLTFAAKGEALTDFVTNRTGFVVLHPLDGVVGHPVRVEHTDGRIVDSRFPEQVDPACPFQDIRALSHEIMPGVTVTCRMEGDAFEMEDHRNWMDASYKTYVRPLALPWPYTIARGEPIDQKVTLKLEGRPAAAAGGAAASGEQATVTVGGRSGTAMPAIGLAVPAEHAAAALEKADMIRRLGPAFLVCHFDPRKGHGRAEMATFARLGEATGAELVLEAVVPCLDAEGRPTADPAVLRRDIAAIRDAAAGVAFARVAVSPACDLKCTLPGSTFPPAPGWAELIEAARDAFPGTSVGGGMFSYFTELNRKRPPAGLLDFICHTGSPIVHAGDDVSVTETLESLPSIFGSVRAFGGGKPYWVFPTAISMRDNPYGAAPAENPGNIRQAMNRVDPRERGLLGAAWYAGFLAHAARAGVDAVTLGAVAGPAGVVYVRQDHAQPWFDEARPPAMPTYFVVAGHAAMRGSAVLDTMSSRPRDIQALAVIHDNATTLWLANLTGQDRRVTVEGVSGQATARILDESTFEAACRDPATLPEIGVDPRAIGLAPYAVAQIRFG</sequence>
<feature type="domain" description="D-apionate lactonase TIM barrel" evidence="2">
    <location>
        <begin position="264"/>
        <end position="567"/>
    </location>
</feature>